<dbReference type="Proteomes" id="UP000324222">
    <property type="component" value="Unassembled WGS sequence"/>
</dbReference>
<gene>
    <name evidence="1" type="ORF">E2C01_010245</name>
</gene>
<dbReference type="EMBL" id="VSRR010000585">
    <property type="protein sequence ID" value="MPC17392.1"/>
    <property type="molecule type" value="Genomic_DNA"/>
</dbReference>
<accession>A0A5B7D863</accession>
<keyword evidence="2" id="KW-1185">Reference proteome</keyword>
<sequence>MRCTFSCSQWQPVLPCIAAALTRMASSLSLSDATSSVLSCRSAFKNWPSWRHSSPRSLSCCSNNTSAPIPPFTSNTTTTSTADTMPAPCLLFSCTPKHLTLLTHHTTLHSTLLFNHQPHPKTPLQIKAQQHTQHFTFPHYFLLTLTLKPQQKHIKLSQGLTVCVWWSCCVSLATSSFIRPNSASHNFSWVSASRFPSACTENAIVSARLRPHSKTLVITPLPLSKGCR</sequence>
<protein>
    <submittedName>
        <fullName evidence="1">Uncharacterized protein</fullName>
    </submittedName>
</protein>
<proteinExistence type="predicted"/>
<reference evidence="1 2" key="1">
    <citation type="submission" date="2019-05" db="EMBL/GenBank/DDBJ databases">
        <title>Another draft genome of Portunus trituberculatus and its Hox gene families provides insights of decapod evolution.</title>
        <authorList>
            <person name="Jeong J.-H."/>
            <person name="Song I."/>
            <person name="Kim S."/>
            <person name="Choi T."/>
            <person name="Kim D."/>
            <person name="Ryu S."/>
            <person name="Kim W."/>
        </authorList>
    </citation>
    <scope>NUCLEOTIDE SEQUENCE [LARGE SCALE GENOMIC DNA]</scope>
    <source>
        <tissue evidence="1">Muscle</tissue>
    </source>
</reference>
<comment type="caution">
    <text evidence="1">The sequence shown here is derived from an EMBL/GenBank/DDBJ whole genome shotgun (WGS) entry which is preliminary data.</text>
</comment>
<organism evidence="1 2">
    <name type="scientific">Portunus trituberculatus</name>
    <name type="common">Swimming crab</name>
    <name type="synonym">Neptunus trituberculatus</name>
    <dbReference type="NCBI Taxonomy" id="210409"/>
    <lineage>
        <taxon>Eukaryota</taxon>
        <taxon>Metazoa</taxon>
        <taxon>Ecdysozoa</taxon>
        <taxon>Arthropoda</taxon>
        <taxon>Crustacea</taxon>
        <taxon>Multicrustacea</taxon>
        <taxon>Malacostraca</taxon>
        <taxon>Eumalacostraca</taxon>
        <taxon>Eucarida</taxon>
        <taxon>Decapoda</taxon>
        <taxon>Pleocyemata</taxon>
        <taxon>Brachyura</taxon>
        <taxon>Eubrachyura</taxon>
        <taxon>Portunoidea</taxon>
        <taxon>Portunidae</taxon>
        <taxon>Portuninae</taxon>
        <taxon>Portunus</taxon>
    </lineage>
</organism>
<name>A0A5B7D863_PORTR</name>
<dbReference type="AlphaFoldDB" id="A0A5B7D863"/>
<evidence type="ECO:0000313" key="1">
    <source>
        <dbReference type="EMBL" id="MPC17392.1"/>
    </source>
</evidence>
<evidence type="ECO:0000313" key="2">
    <source>
        <dbReference type="Proteomes" id="UP000324222"/>
    </source>
</evidence>